<dbReference type="EMBL" id="PQFZ01000025">
    <property type="protein sequence ID" value="POR46391.1"/>
    <property type="molecule type" value="Genomic_DNA"/>
</dbReference>
<keyword evidence="2" id="KW-0238">DNA-binding</keyword>
<dbReference type="Gene3D" id="1.20.120.530">
    <property type="entry name" value="GntR ligand-binding domain-like"/>
    <property type="match status" value="1"/>
</dbReference>
<dbReference type="InterPro" id="IPR000524">
    <property type="entry name" value="Tscrpt_reg_HTH_GntR"/>
</dbReference>
<dbReference type="PANTHER" id="PTHR43537">
    <property type="entry name" value="TRANSCRIPTIONAL REGULATOR, GNTR FAMILY"/>
    <property type="match status" value="1"/>
</dbReference>
<feature type="domain" description="HTH gntR-type" evidence="4">
    <location>
        <begin position="12"/>
        <end position="79"/>
    </location>
</feature>
<dbReference type="Proteomes" id="UP000236919">
    <property type="component" value="Unassembled WGS sequence"/>
</dbReference>
<dbReference type="SMART" id="SM00345">
    <property type="entry name" value="HTH_GNTR"/>
    <property type="match status" value="1"/>
</dbReference>
<proteinExistence type="predicted"/>
<evidence type="ECO:0000313" key="6">
    <source>
        <dbReference type="Proteomes" id="UP000236919"/>
    </source>
</evidence>
<dbReference type="GO" id="GO:0003677">
    <property type="term" value="F:DNA binding"/>
    <property type="evidence" value="ECO:0007669"/>
    <property type="project" value="UniProtKB-KW"/>
</dbReference>
<name>A0A2S4LVA8_9HYPH</name>
<keyword evidence="1" id="KW-0805">Transcription regulation</keyword>
<dbReference type="RefSeq" id="WP_210188295.1">
    <property type="nucleotide sequence ID" value="NZ_PQFZ01000025.1"/>
</dbReference>
<dbReference type="InterPro" id="IPR011711">
    <property type="entry name" value="GntR_C"/>
</dbReference>
<dbReference type="PROSITE" id="PS50949">
    <property type="entry name" value="HTH_GNTR"/>
    <property type="match status" value="1"/>
</dbReference>
<organism evidence="5 6">
    <name type="scientific">Bosea psychrotolerans</name>
    <dbReference type="NCBI Taxonomy" id="1871628"/>
    <lineage>
        <taxon>Bacteria</taxon>
        <taxon>Pseudomonadati</taxon>
        <taxon>Pseudomonadota</taxon>
        <taxon>Alphaproteobacteria</taxon>
        <taxon>Hyphomicrobiales</taxon>
        <taxon>Boseaceae</taxon>
        <taxon>Bosea</taxon>
    </lineage>
</organism>
<reference evidence="5 6" key="1">
    <citation type="submission" date="2018-01" db="EMBL/GenBank/DDBJ databases">
        <title>Genomic Encyclopedia of Type Strains, Phase III (KMG-III): the genomes of soil and plant-associated and newly described type strains.</title>
        <authorList>
            <person name="Whitman W."/>
        </authorList>
    </citation>
    <scope>NUCLEOTIDE SEQUENCE [LARGE SCALE GENOMIC DNA]</scope>
    <source>
        <strain evidence="5 6">1131</strain>
    </source>
</reference>
<accession>A0A2S4LVA8</accession>
<dbReference type="SUPFAM" id="SSF48008">
    <property type="entry name" value="GntR ligand-binding domain-like"/>
    <property type="match status" value="1"/>
</dbReference>
<dbReference type="SMART" id="SM00895">
    <property type="entry name" value="FCD"/>
    <property type="match status" value="1"/>
</dbReference>
<evidence type="ECO:0000256" key="1">
    <source>
        <dbReference type="ARBA" id="ARBA00023015"/>
    </source>
</evidence>
<dbReference type="AlphaFoldDB" id="A0A2S4LVA8"/>
<dbReference type="GO" id="GO:0003700">
    <property type="term" value="F:DNA-binding transcription factor activity"/>
    <property type="evidence" value="ECO:0007669"/>
    <property type="project" value="InterPro"/>
</dbReference>
<dbReference type="Pfam" id="PF00392">
    <property type="entry name" value="GntR"/>
    <property type="match status" value="1"/>
</dbReference>
<dbReference type="InterPro" id="IPR036388">
    <property type="entry name" value="WH-like_DNA-bd_sf"/>
</dbReference>
<protein>
    <submittedName>
        <fullName evidence="5">GntR family colanic acid and biofilm gene transcriptional regulator</fullName>
    </submittedName>
</protein>
<evidence type="ECO:0000313" key="5">
    <source>
        <dbReference type="EMBL" id="POR46391.1"/>
    </source>
</evidence>
<evidence type="ECO:0000256" key="2">
    <source>
        <dbReference type="ARBA" id="ARBA00023125"/>
    </source>
</evidence>
<gene>
    <name evidence="5" type="ORF">CYD53_12548</name>
</gene>
<keyword evidence="3" id="KW-0804">Transcription</keyword>
<dbReference type="InterPro" id="IPR008920">
    <property type="entry name" value="TF_FadR/GntR_C"/>
</dbReference>
<comment type="caution">
    <text evidence="5">The sequence shown here is derived from an EMBL/GenBank/DDBJ whole genome shotgun (WGS) entry which is preliminary data.</text>
</comment>
<evidence type="ECO:0000259" key="4">
    <source>
        <dbReference type="PROSITE" id="PS50949"/>
    </source>
</evidence>
<dbReference type="SUPFAM" id="SSF46785">
    <property type="entry name" value="Winged helix' DNA-binding domain"/>
    <property type="match status" value="1"/>
</dbReference>
<dbReference type="Gene3D" id="1.10.10.10">
    <property type="entry name" value="Winged helix-like DNA-binding domain superfamily/Winged helix DNA-binding domain"/>
    <property type="match status" value="1"/>
</dbReference>
<dbReference type="PANTHER" id="PTHR43537:SF39">
    <property type="entry name" value="HTH-TYPE TRANSCRIPTIONAL REGULATOR MCBR"/>
    <property type="match status" value="1"/>
</dbReference>
<sequence length="237" mass="26005">MSLDQLPIAPKGGLTGHVERTLKQALMEGSLKPGERLVARDLAARLGTSPTPVREALLKLVASGALEMAPAQSFTVPALSLEGYREIIDIRMVVESLAVERATPLLTEQDLVDLRAINERFKDARARNAAREALHENKEFRLMLYERAAMPALYAVIESLWLKIGPSLNYLFPVDSTRLGEPHNHDLLLEALARRDTEKAVRLIRKAIEDGAAVIGEHFAEDERIGASAAASRSRAG</sequence>
<dbReference type="InterPro" id="IPR036390">
    <property type="entry name" value="WH_DNA-bd_sf"/>
</dbReference>
<evidence type="ECO:0000256" key="3">
    <source>
        <dbReference type="ARBA" id="ARBA00023163"/>
    </source>
</evidence>
<keyword evidence="6" id="KW-1185">Reference proteome</keyword>
<dbReference type="Pfam" id="PF07729">
    <property type="entry name" value="FCD"/>
    <property type="match status" value="1"/>
</dbReference>